<evidence type="ECO:0000313" key="11">
    <source>
        <dbReference type="EMBL" id="MDX8031378.1"/>
    </source>
</evidence>
<sequence length="630" mass="66694">MPALLFGLTVIAELAAIPLVWGLEPHYDTVMYAIYAVVLAGAGALIARRSVIGWLFLGFALLNAVASDLGQGWALRGLPGAPVVEWIGAISWLPSGFGWILTFVLFPDGRAGRWRPVLWVGSGGLVLATAGWAFSPALGVNFHDGHNPMVVEWLPTGPLLAVGMTLFLGALAASVVSLVLRFRQADGERRQQLKWFVFAAAIAGVGLPLSFALWFVTPAAGVIAAVSLIGLPVAAALAILRYRLFDVDVVISRTISYGLLTVLLVAAYAVTVVVLGTAFGRGSSWVTAAATLVAALAFRPLREKVQDVVDRRFNRARHDALHRMADFLEALRAGRAAPEEVRGVLREVLADPELELLVYLPESHEHVDLDGRTVAGTGSRVVVERDGQPLGTVVHSSPRAALVREVVEAGGLAIEIARLRVELRRQLAEVRASRARIVAAGDAERGRIQRDLHDGAQQRLVAIGLALRHAQHELTTDRPDRAGQTIDDAVAEVAVAIQELRALAQGIHLEGGLRPAFDDLASRTPLHVEVRAPAERYAESVEAAAYFVGCEALTNAVKHAQATTVGLTVARQNGTLVVTVTDDGIGGAAPSRGSGLTGLADRVAALGGTLRVDSVPGAGTTIIAEVPCES</sequence>
<keyword evidence="9" id="KW-1133">Transmembrane helix</keyword>
<dbReference type="Proteomes" id="UP001285521">
    <property type="component" value="Unassembled WGS sequence"/>
</dbReference>
<evidence type="ECO:0000256" key="7">
    <source>
        <dbReference type="ARBA" id="ARBA00022840"/>
    </source>
</evidence>
<evidence type="ECO:0000256" key="2">
    <source>
        <dbReference type="ARBA" id="ARBA00012438"/>
    </source>
</evidence>
<proteinExistence type="predicted"/>
<feature type="transmembrane region" description="Helical" evidence="9">
    <location>
        <begin position="26"/>
        <end position="47"/>
    </location>
</feature>
<accession>A0ABU4SZR8</accession>
<keyword evidence="9" id="KW-0812">Transmembrane</keyword>
<name>A0ABU4SZR8_9PSEU</name>
<evidence type="ECO:0000256" key="4">
    <source>
        <dbReference type="ARBA" id="ARBA00022679"/>
    </source>
</evidence>
<dbReference type="PANTHER" id="PTHR24421:SF10">
    <property type="entry name" value="NITRATE_NITRITE SENSOR PROTEIN NARQ"/>
    <property type="match status" value="1"/>
</dbReference>
<dbReference type="InterPro" id="IPR036890">
    <property type="entry name" value="HATPase_C_sf"/>
</dbReference>
<dbReference type="Pfam" id="PF07730">
    <property type="entry name" value="HisKA_3"/>
    <property type="match status" value="1"/>
</dbReference>
<dbReference type="EC" id="2.7.13.3" evidence="2"/>
<protein>
    <recommendedName>
        <fullName evidence="2">histidine kinase</fullName>
        <ecNumber evidence="2">2.7.13.3</ecNumber>
    </recommendedName>
</protein>
<evidence type="ECO:0000256" key="6">
    <source>
        <dbReference type="ARBA" id="ARBA00022777"/>
    </source>
</evidence>
<feature type="domain" description="Histidine kinase/HSP90-like ATPase" evidence="10">
    <location>
        <begin position="540"/>
        <end position="630"/>
    </location>
</feature>
<dbReference type="InterPro" id="IPR003594">
    <property type="entry name" value="HATPase_dom"/>
</dbReference>
<comment type="caution">
    <text evidence="11">The sequence shown here is derived from an EMBL/GenBank/DDBJ whole genome shotgun (WGS) entry which is preliminary data.</text>
</comment>
<feature type="transmembrane region" description="Helical" evidence="9">
    <location>
        <begin position="54"/>
        <end position="74"/>
    </location>
</feature>
<dbReference type="Gene3D" id="3.30.565.10">
    <property type="entry name" value="Histidine kinase-like ATPase, C-terminal domain"/>
    <property type="match status" value="1"/>
</dbReference>
<comment type="catalytic activity">
    <reaction evidence="1">
        <text>ATP + protein L-histidine = ADP + protein N-phospho-L-histidine.</text>
        <dbReference type="EC" id="2.7.13.3"/>
    </reaction>
</comment>
<keyword evidence="6 11" id="KW-0418">Kinase</keyword>
<dbReference type="RefSeq" id="WP_319966441.1">
    <property type="nucleotide sequence ID" value="NZ_JAXAVW010000010.1"/>
</dbReference>
<feature type="transmembrane region" description="Helical" evidence="9">
    <location>
        <begin position="222"/>
        <end position="242"/>
    </location>
</feature>
<evidence type="ECO:0000256" key="1">
    <source>
        <dbReference type="ARBA" id="ARBA00000085"/>
    </source>
</evidence>
<dbReference type="Pfam" id="PF02518">
    <property type="entry name" value="HATPase_c"/>
    <property type="match status" value="1"/>
</dbReference>
<evidence type="ECO:0000256" key="3">
    <source>
        <dbReference type="ARBA" id="ARBA00022553"/>
    </source>
</evidence>
<reference evidence="11 12" key="1">
    <citation type="submission" date="2023-11" db="EMBL/GenBank/DDBJ databases">
        <title>Lentzea sokolovensis, sp. nov., Lentzea kristufkii, sp. nov., and Lentzea miocenensis, sp. nov., rare actinobacteria from Sokolov Coal Basin, Miocene lacustrine sediment, Czech Republic.</title>
        <authorList>
            <person name="Lara A."/>
            <person name="Kotroba L."/>
            <person name="Nouioui I."/>
            <person name="Neumann-Schaal M."/>
            <person name="Mast Y."/>
            <person name="Chronakova A."/>
        </authorList>
    </citation>
    <scope>NUCLEOTIDE SEQUENCE [LARGE SCALE GENOMIC DNA]</scope>
    <source>
        <strain evidence="11 12">BCCO 10_0856</strain>
    </source>
</reference>
<dbReference type="InterPro" id="IPR011712">
    <property type="entry name" value="Sig_transdc_His_kin_sub3_dim/P"/>
</dbReference>
<evidence type="ECO:0000256" key="9">
    <source>
        <dbReference type="SAM" id="Phobius"/>
    </source>
</evidence>
<dbReference type="GO" id="GO:0016301">
    <property type="term" value="F:kinase activity"/>
    <property type="evidence" value="ECO:0007669"/>
    <property type="project" value="UniProtKB-KW"/>
</dbReference>
<dbReference type="CDD" id="cd16917">
    <property type="entry name" value="HATPase_UhpB-NarQ-NarX-like"/>
    <property type="match status" value="1"/>
</dbReference>
<feature type="transmembrane region" description="Helical" evidence="9">
    <location>
        <begin position="159"/>
        <end position="183"/>
    </location>
</feature>
<organism evidence="11 12">
    <name type="scientific">Lentzea miocenica</name>
    <dbReference type="NCBI Taxonomy" id="3095431"/>
    <lineage>
        <taxon>Bacteria</taxon>
        <taxon>Bacillati</taxon>
        <taxon>Actinomycetota</taxon>
        <taxon>Actinomycetes</taxon>
        <taxon>Pseudonocardiales</taxon>
        <taxon>Pseudonocardiaceae</taxon>
        <taxon>Lentzea</taxon>
    </lineage>
</organism>
<keyword evidence="8" id="KW-0902">Two-component regulatory system</keyword>
<evidence type="ECO:0000256" key="8">
    <source>
        <dbReference type="ARBA" id="ARBA00023012"/>
    </source>
</evidence>
<gene>
    <name evidence="11" type="ORF">SK803_14210</name>
</gene>
<evidence type="ECO:0000259" key="10">
    <source>
        <dbReference type="SMART" id="SM00387"/>
    </source>
</evidence>
<keyword evidence="4" id="KW-0808">Transferase</keyword>
<feature type="transmembrane region" description="Helical" evidence="9">
    <location>
        <begin position="195"/>
        <end position="216"/>
    </location>
</feature>
<dbReference type="Gene3D" id="1.20.5.1930">
    <property type="match status" value="1"/>
</dbReference>
<keyword evidence="12" id="KW-1185">Reference proteome</keyword>
<dbReference type="SUPFAM" id="SSF55874">
    <property type="entry name" value="ATPase domain of HSP90 chaperone/DNA topoisomerase II/histidine kinase"/>
    <property type="match status" value="1"/>
</dbReference>
<keyword evidence="9" id="KW-0472">Membrane</keyword>
<feature type="transmembrane region" description="Helical" evidence="9">
    <location>
        <begin position="118"/>
        <end position="139"/>
    </location>
</feature>
<keyword evidence="7" id="KW-0067">ATP-binding</keyword>
<dbReference type="EMBL" id="JAXAVW010000010">
    <property type="protein sequence ID" value="MDX8031378.1"/>
    <property type="molecule type" value="Genomic_DNA"/>
</dbReference>
<dbReference type="SMART" id="SM00387">
    <property type="entry name" value="HATPase_c"/>
    <property type="match status" value="1"/>
</dbReference>
<feature type="transmembrane region" description="Helical" evidence="9">
    <location>
        <begin position="254"/>
        <end position="279"/>
    </location>
</feature>
<feature type="transmembrane region" description="Helical" evidence="9">
    <location>
        <begin position="86"/>
        <end position="106"/>
    </location>
</feature>
<keyword evidence="3" id="KW-0597">Phosphoprotein</keyword>
<evidence type="ECO:0000313" key="12">
    <source>
        <dbReference type="Proteomes" id="UP001285521"/>
    </source>
</evidence>
<dbReference type="PANTHER" id="PTHR24421">
    <property type="entry name" value="NITRATE/NITRITE SENSOR PROTEIN NARX-RELATED"/>
    <property type="match status" value="1"/>
</dbReference>
<dbReference type="InterPro" id="IPR050482">
    <property type="entry name" value="Sensor_HK_TwoCompSys"/>
</dbReference>
<keyword evidence="5" id="KW-0547">Nucleotide-binding</keyword>
<evidence type="ECO:0000256" key="5">
    <source>
        <dbReference type="ARBA" id="ARBA00022741"/>
    </source>
</evidence>